<accession>A0A286A7C0</accession>
<proteinExistence type="predicted"/>
<dbReference type="AlphaFoldDB" id="A0A286A7C0"/>
<dbReference type="Proteomes" id="UP000219281">
    <property type="component" value="Unassembled WGS sequence"/>
</dbReference>
<protein>
    <submittedName>
        <fullName evidence="2">Uncharacterized protein</fullName>
    </submittedName>
</protein>
<reference evidence="3" key="1">
    <citation type="submission" date="2017-09" db="EMBL/GenBank/DDBJ databases">
        <authorList>
            <person name="Varghese N."/>
            <person name="Submissions S."/>
        </authorList>
    </citation>
    <scope>NUCLEOTIDE SEQUENCE [LARGE SCALE GENOMIC DNA]</scope>
    <source>
        <strain evidence="3">CGMCC 1.12803</strain>
    </source>
</reference>
<feature type="region of interest" description="Disordered" evidence="1">
    <location>
        <begin position="1"/>
        <end position="25"/>
    </location>
</feature>
<keyword evidence="3" id="KW-1185">Reference proteome</keyword>
<organism evidence="2 3">
    <name type="scientific">Pedobacter xixiisoli</name>
    <dbReference type="NCBI Taxonomy" id="1476464"/>
    <lineage>
        <taxon>Bacteria</taxon>
        <taxon>Pseudomonadati</taxon>
        <taxon>Bacteroidota</taxon>
        <taxon>Sphingobacteriia</taxon>
        <taxon>Sphingobacteriales</taxon>
        <taxon>Sphingobacteriaceae</taxon>
        <taxon>Pedobacter</taxon>
    </lineage>
</organism>
<sequence>MEHGRTDAKGYDCYAPERRPDQTAPTALQVRSLDGKDKRRRRNPKGQTKVRANFNATDGFLRSRFAPKLIETEYITGCRMLLNAKGDFSSSLAQLQRDYGIKASSPRSLEFPYEIAYQLADVRGQLGESPLPDFRDIRLVEHQESIFFAHKDTYCVGMVLYYIPIQPLYEMMHSDCRKKSCELMLSVYAYLYRIVGIPSYTDNGSYLYSTYEWIGERDFSEDIEGSDPDYMYEAQVDQVMEMGSILQLELQDPNHLAQFETRLRKFSPADDLDRQYLEIAEKFWRLYRDHPTASIFRNITDDTDTDDDGQDSIVRLEQYLSFCASTEGDLFDQLFNDVNMELQELARMQEPTVFVPIDGRKIEGNELDFERTLFDLIEELVCIIEPKN</sequence>
<dbReference type="OrthoDB" id="917674at2"/>
<evidence type="ECO:0000313" key="2">
    <source>
        <dbReference type="EMBL" id="SOD17775.1"/>
    </source>
</evidence>
<dbReference type="RefSeq" id="WP_097132525.1">
    <property type="nucleotide sequence ID" value="NZ_OCMT01000003.1"/>
</dbReference>
<evidence type="ECO:0000256" key="1">
    <source>
        <dbReference type="SAM" id="MobiDB-lite"/>
    </source>
</evidence>
<feature type="compositionally biased region" description="Basic and acidic residues" evidence="1">
    <location>
        <begin position="1"/>
        <end position="21"/>
    </location>
</feature>
<dbReference type="EMBL" id="OCMT01000003">
    <property type="protein sequence ID" value="SOD17775.1"/>
    <property type="molecule type" value="Genomic_DNA"/>
</dbReference>
<evidence type="ECO:0000313" key="3">
    <source>
        <dbReference type="Proteomes" id="UP000219281"/>
    </source>
</evidence>
<gene>
    <name evidence="2" type="ORF">SAMN06297358_2681</name>
</gene>
<name>A0A286A7C0_9SPHI</name>